<reference evidence="1 2" key="1">
    <citation type="submission" date="2023-07" db="EMBL/GenBank/DDBJ databases">
        <title>Genomic Encyclopedia of Type Strains, Phase IV (KMG-IV): sequencing the most valuable type-strain genomes for metagenomic binning, comparative biology and taxonomic classification.</title>
        <authorList>
            <person name="Goeker M."/>
        </authorList>
    </citation>
    <scope>NUCLEOTIDE SEQUENCE [LARGE SCALE GENOMIC DNA]</scope>
    <source>
        <strain evidence="1 2">DSM 1111</strain>
    </source>
</reference>
<dbReference type="Pfam" id="PF10604">
    <property type="entry name" value="Polyketide_cyc2"/>
    <property type="match status" value="1"/>
</dbReference>
<sequence>MKFLLILSLTLIGLAALVFVAGLFLPPTREGRAATEIAVPPERVAAVITDVARQPEWRDGLASIEVEVDGDGWVETTTRGEVIRFAWAERQPLKLALTFRSDAGYHGSWQADLQPQASGTRVTVVERATIDNPLGRIIARFMFDPQAFAARYLQALKTEAER</sequence>
<dbReference type="InterPro" id="IPR019587">
    <property type="entry name" value="Polyketide_cyclase/dehydratase"/>
</dbReference>
<evidence type="ECO:0000313" key="1">
    <source>
        <dbReference type="EMBL" id="MDQ0423369.1"/>
    </source>
</evidence>
<dbReference type="Gene3D" id="3.30.530.20">
    <property type="match status" value="1"/>
</dbReference>
<gene>
    <name evidence="1" type="ORF">J2045_004421</name>
</gene>
<comment type="caution">
    <text evidence="1">The sequence shown here is derived from an EMBL/GenBank/DDBJ whole genome shotgun (WGS) entry which is preliminary data.</text>
</comment>
<keyword evidence="2" id="KW-1185">Reference proteome</keyword>
<protein>
    <submittedName>
        <fullName evidence="1">Uncharacterized protein YndB with AHSA1/START domain</fullName>
    </submittedName>
</protein>
<dbReference type="EMBL" id="JAUSUW010000019">
    <property type="protein sequence ID" value="MDQ0423369.1"/>
    <property type="molecule type" value="Genomic_DNA"/>
</dbReference>
<evidence type="ECO:0000313" key="2">
    <source>
        <dbReference type="Proteomes" id="UP001238496"/>
    </source>
</evidence>
<dbReference type="RefSeq" id="WP_307377157.1">
    <property type="nucleotide sequence ID" value="NZ_JAUSUW010000019.1"/>
</dbReference>
<accession>A0ABU0GEK2</accession>
<name>A0ABU0GEK2_9HYPH</name>
<organism evidence="1 2">
    <name type="scientific">Peteryoungia aggregata LMG 23059</name>
    <dbReference type="NCBI Taxonomy" id="1368425"/>
    <lineage>
        <taxon>Bacteria</taxon>
        <taxon>Pseudomonadati</taxon>
        <taxon>Pseudomonadota</taxon>
        <taxon>Alphaproteobacteria</taxon>
        <taxon>Hyphomicrobiales</taxon>
        <taxon>Rhizobiaceae</taxon>
        <taxon>Peteryoungia</taxon>
    </lineage>
</organism>
<dbReference type="InterPro" id="IPR023393">
    <property type="entry name" value="START-like_dom_sf"/>
</dbReference>
<proteinExistence type="predicted"/>
<dbReference type="SUPFAM" id="SSF55961">
    <property type="entry name" value="Bet v1-like"/>
    <property type="match status" value="1"/>
</dbReference>
<dbReference type="CDD" id="cd07812">
    <property type="entry name" value="SRPBCC"/>
    <property type="match status" value="1"/>
</dbReference>
<dbReference type="Proteomes" id="UP001238496">
    <property type="component" value="Unassembled WGS sequence"/>
</dbReference>